<dbReference type="NCBIfam" id="TIGR00172">
    <property type="entry name" value="maf"/>
    <property type="match status" value="1"/>
</dbReference>
<dbReference type="EMBL" id="JAUSUG010000017">
    <property type="protein sequence ID" value="MDQ0256511.1"/>
    <property type="molecule type" value="Genomic_DNA"/>
</dbReference>
<organism evidence="4 5">
    <name type="scientific">Evansella vedderi</name>
    <dbReference type="NCBI Taxonomy" id="38282"/>
    <lineage>
        <taxon>Bacteria</taxon>
        <taxon>Bacillati</taxon>
        <taxon>Bacillota</taxon>
        <taxon>Bacilli</taxon>
        <taxon>Bacillales</taxon>
        <taxon>Bacillaceae</taxon>
        <taxon>Evansella</taxon>
    </lineage>
</organism>
<keyword evidence="3" id="KW-0963">Cytoplasm</keyword>
<accession>A0ABU0A0L3</accession>
<dbReference type="CDD" id="cd00555">
    <property type="entry name" value="Maf"/>
    <property type="match status" value="1"/>
</dbReference>
<dbReference type="HAMAP" id="MF_00528">
    <property type="entry name" value="Maf"/>
    <property type="match status" value="1"/>
</dbReference>
<comment type="similarity">
    <text evidence="3">Belongs to the Maf family. YhdE subfamily.</text>
</comment>
<dbReference type="SUPFAM" id="SSF52972">
    <property type="entry name" value="ITPase-like"/>
    <property type="match status" value="1"/>
</dbReference>
<evidence type="ECO:0000256" key="3">
    <source>
        <dbReference type="HAMAP-Rule" id="MF_00528"/>
    </source>
</evidence>
<reference evidence="4 5" key="1">
    <citation type="submission" date="2023-07" db="EMBL/GenBank/DDBJ databases">
        <title>Genomic Encyclopedia of Type Strains, Phase IV (KMG-IV): sequencing the most valuable type-strain genomes for metagenomic binning, comparative biology and taxonomic classification.</title>
        <authorList>
            <person name="Goeker M."/>
        </authorList>
    </citation>
    <scope>NUCLEOTIDE SEQUENCE [LARGE SCALE GENOMIC DNA]</scope>
    <source>
        <strain evidence="4 5">DSM 9768</strain>
    </source>
</reference>
<protein>
    <recommendedName>
        <fullName evidence="3">dTTP/UTP pyrophosphatase</fullName>
        <shortName evidence="3">dTTPase/UTPase</shortName>
        <ecNumber evidence="3">3.6.1.9</ecNumber>
    </recommendedName>
    <alternativeName>
        <fullName evidence="3">Nucleoside triphosphate pyrophosphatase</fullName>
    </alternativeName>
    <alternativeName>
        <fullName evidence="3">Nucleotide pyrophosphatase</fullName>
        <shortName evidence="3">Nucleotide PPase</shortName>
    </alternativeName>
</protein>
<comment type="subcellular location">
    <subcellularLocation>
        <location evidence="3">Cytoplasm</location>
    </subcellularLocation>
</comment>
<dbReference type="RefSeq" id="WP_307328747.1">
    <property type="nucleotide sequence ID" value="NZ_JAUSUG010000017.1"/>
</dbReference>
<name>A0ABU0A0L3_9BACI</name>
<comment type="catalytic activity">
    <reaction evidence="3">
        <text>UTP + H2O = UMP + diphosphate + H(+)</text>
        <dbReference type="Rhea" id="RHEA:29395"/>
        <dbReference type="ChEBI" id="CHEBI:15377"/>
        <dbReference type="ChEBI" id="CHEBI:15378"/>
        <dbReference type="ChEBI" id="CHEBI:33019"/>
        <dbReference type="ChEBI" id="CHEBI:46398"/>
        <dbReference type="ChEBI" id="CHEBI:57865"/>
        <dbReference type="EC" id="3.6.1.9"/>
    </reaction>
</comment>
<dbReference type="Pfam" id="PF02545">
    <property type="entry name" value="Maf"/>
    <property type="match status" value="1"/>
</dbReference>
<evidence type="ECO:0000313" key="4">
    <source>
        <dbReference type="EMBL" id="MDQ0256511.1"/>
    </source>
</evidence>
<feature type="site" description="Important for substrate specificity" evidence="3">
    <location>
        <position position="152"/>
    </location>
</feature>
<comment type="caution">
    <text evidence="3">Lacks conserved residue(s) required for the propagation of feature annotation.</text>
</comment>
<sequence>MNTLILASQSPRRKQLLEQVNLSFSIEPSIVEEQMNKEDTPEEIVVSLAHQKAYDVFSRFPHNVVLGADTIVVIDNQILGKPQNEKEAKEMLQRLSGRTHQVFTGVSIISEERTESFYVRSDVTFFTLTEEEISAYLRTKDSMDKAGAYGIQGIGATLVERIDGDFFAIMGLPIAKVVRILEKFHIKSDH</sequence>
<dbReference type="InterPro" id="IPR029001">
    <property type="entry name" value="ITPase-like_fam"/>
</dbReference>
<gene>
    <name evidence="4" type="ORF">J2S74_003931</name>
</gene>
<dbReference type="Gene3D" id="3.90.950.10">
    <property type="match status" value="1"/>
</dbReference>
<keyword evidence="3" id="KW-0546">Nucleotide metabolism</keyword>
<evidence type="ECO:0000313" key="5">
    <source>
        <dbReference type="Proteomes" id="UP001230005"/>
    </source>
</evidence>
<dbReference type="InterPro" id="IPR003697">
    <property type="entry name" value="Maf-like"/>
</dbReference>
<dbReference type="PANTHER" id="PTHR43213">
    <property type="entry name" value="BIFUNCTIONAL DTTP/UTP PYROPHOSPHATASE/METHYLTRANSFERASE PROTEIN-RELATED"/>
    <property type="match status" value="1"/>
</dbReference>
<proteinExistence type="inferred from homology"/>
<evidence type="ECO:0000256" key="2">
    <source>
        <dbReference type="ARBA" id="ARBA00022801"/>
    </source>
</evidence>
<dbReference type="PANTHER" id="PTHR43213:SF5">
    <property type="entry name" value="BIFUNCTIONAL DTTP_UTP PYROPHOSPHATASE_METHYLTRANSFERASE PROTEIN-RELATED"/>
    <property type="match status" value="1"/>
</dbReference>
<evidence type="ECO:0000256" key="1">
    <source>
        <dbReference type="ARBA" id="ARBA00001968"/>
    </source>
</evidence>
<comment type="catalytic activity">
    <reaction evidence="3">
        <text>dTTP + H2O = dTMP + diphosphate + H(+)</text>
        <dbReference type="Rhea" id="RHEA:28534"/>
        <dbReference type="ChEBI" id="CHEBI:15377"/>
        <dbReference type="ChEBI" id="CHEBI:15378"/>
        <dbReference type="ChEBI" id="CHEBI:33019"/>
        <dbReference type="ChEBI" id="CHEBI:37568"/>
        <dbReference type="ChEBI" id="CHEBI:63528"/>
        <dbReference type="EC" id="3.6.1.9"/>
    </reaction>
</comment>
<keyword evidence="5" id="KW-1185">Reference proteome</keyword>
<dbReference type="Proteomes" id="UP001230005">
    <property type="component" value="Unassembled WGS sequence"/>
</dbReference>
<feature type="site" description="Important for substrate specificity" evidence="3">
    <location>
        <position position="70"/>
    </location>
</feature>
<feature type="site" description="Important for substrate specificity" evidence="3">
    <location>
        <position position="12"/>
    </location>
</feature>
<dbReference type="EC" id="3.6.1.9" evidence="3"/>
<comment type="function">
    <text evidence="3">Nucleoside triphosphate pyrophosphatase that hydrolyzes dTTP and UTP. May have a dual role in cell division arrest and in preventing the incorporation of modified nucleotides into cellular nucleic acids.</text>
</comment>
<dbReference type="PIRSF" id="PIRSF006305">
    <property type="entry name" value="Maf"/>
    <property type="match status" value="1"/>
</dbReference>
<comment type="caution">
    <text evidence="4">The sequence shown here is derived from an EMBL/GenBank/DDBJ whole genome shotgun (WGS) entry which is preliminary data.</text>
</comment>
<feature type="active site" description="Proton acceptor" evidence="3">
    <location>
        <position position="69"/>
    </location>
</feature>
<keyword evidence="2 3" id="KW-0378">Hydrolase</keyword>
<comment type="cofactor">
    <cofactor evidence="1 3">
        <name>a divalent metal cation</name>
        <dbReference type="ChEBI" id="CHEBI:60240"/>
    </cofactor>
</comment>